<dbReference type="EMBL" id="OBQF01000008">
    <property type="protein sequence ID" value="SOC45098.1"/>
    <property type="molecule type" value="Genomic_DNA"/>
</dbReference>
<dbReference type="PROSITE" id="PS00092">
    <property type="entry name" value="N6_MTASE"/>
    <property type="match status" value="1"/>
</dbReference>
<dbReference type="InterPro" id="IPR001091">
    <property type="entry name" value="RM_Methyltransferase"/>
</dbReference>
<keyword evidence="5" id="KW-0680">Restriction system</keyword>
<evidence type="ECO:0000259" key="7">
    <source>
        <dbReference type="Pfam" id="PF12564"/>
    </source>
</evidence>
<dbReference type="InterPro" id="IPR002295">
    <property type="entry name" value="N4/N6-MTase_EcoPI_Mod-like"/>
</dbReference>
<evidence type="ECO:0000256" key="5">
    <source>
        <dbReference type="ARBA" id="ARBA00022747"/>
    </source>
</evidence>
<accession>A0A285UUQ2</accession>
<dbReference type="Pfam" id="PF01555">
    <property type="entry name" value="N6_N4_Mtase"/>
    <property type="match status" value="1"/>
</dbReference>
<dbReference type="Proteomes" id="UP000219412">
    <property type="component" value="Unassembled WGS sequence"/>
</dbReference>
<dbReference type="GO" id="GO:0008170">
    <property type="term" value="F:N-methyltransferase activity"/>
    <property type="evidence" value="ECO:0007669"/>
    <property type="project" value="InterPro"/>
</dbReference>
<dbReference type="PRINTS" id="PR00508">
    <property type="entry name" value="S21N4MTFRASE"/>
</dbReference>
<dbReference type="InterPro" id="IPR002941">
    <property type="entry name" value="DNA_methylase_N4/N6"/>
</dbReference>
<dbReference type="GO" id="GO:0003677">
    <property type="term" value="F:DNA binding"/>
    <property type="evidence" value="ECO:0007669"/>
    <property type="project" value="InterPro"/>
</dbReference>
<dbReference type="PIRSF" id="PIRSF015855">
    <property type="entry name" value="TypeIII_Mtase_mKpnI"/>
    <property type="match status" value="1"/>
</dbReference>
<dbReference type="RefSeq" id="WP_097042858.1">
    <property type="nucleotide sequence ID" value="NZ_OBQF01000008.1"/>
</dbReference>
<keyword evidence="3 8" id="KW-0808">Transferase</keyword>
<evidence type="ECO:0000256" key="3">
    <source>
        <dbReference type="ARBA" id="ARBA00022679"/>
    </source>
</evidence>
<comment type="similarity">
    <text evidence="1">Belongs to the N(4)/N(6)-methyltransferase family.</text>
</comment>
<dbReference type="InterPro" id="IPR029063">
    <property type="entry name" value="SAM-dependent_MTases_sf"/>
</dbReference>
<protein>
    <submittedName>
        <fullName evidence="8">Adenine-specific DNA-methyltransferase</fullName>
    </submittedName>
</protein>
<keyword evidence="4" id="KW-0949">S-adenosyl-L-methionine</keyword>
<sequence>METKLQKEINKVLKAFPEYWHEDTLLKNKLIEDIRSYDERIIDSFLSNEFIKDTYSIQLPSGLIFKIEDFISMLRFKNYWDNSYTKYTNEVGLTSEEKYLRYNTDVVLDFPHKDSVLEGGMAKEDIGKKEIYYHNLLAKEEIDVMESPKILTNIKKYDEEGNHDITEFKSTDNLILKGNNLIVLHTLKERYSGKVKLIYIDPPYNTGDDEFKYNDAFNHSTWLTFMKNRLEVAHKFLRPDGVIAIQISDKEYGYLKVMCDEIFGRSCFRSSICVKMAHLSGPKMAHKEKKIPKVKEHILIYSKEDKDIKINPQYIPSSWDESLDRYKNYIEKNGYESDYSKWTSISLTQAMKNKKINIEDDLETEKFKIDNAKLIFQTAINRSKNYPKEPKNQFLFIDDKYVLNGRELIFAEEKIKDFNGVRRPSNIISDMWDDIGINNVFKEGGKDISLRFGKKPEMLIKRLISLFTNENDLVMDFFMGTSTTPATAHKMKRQYIGVEQLDYIKTLSIPRLENVIKGEQSGISKEVKWRGGRSFVYAELYGLNEEYLYNIQTSSNSEELEQVIDRIKNSAYLNFKVDLDKVTTQNENFKSLSLEEQKDVLIQVLDMNQLYLNYSEIEDNQYDIPDSVKAFNYSFYQKEGDKGE</sequence>
<dbReference type="AlphaFoldDB" id="A0A285UUQ2"/>
<dbReference type="OrthoDB" id="9800801at2"/>
<evidence type="ECO:0000313" key="9">
    <source>
        <dbReference type="Proteomes" id="UP000219412"/>
    </source>
</evidence>
<evidence type="ECO:0000256" key="2">
    <source>
        <dbReference type="ARBA" id="ARBA00022603"/>
    </source>
</evidence>
<evidence type="ECO:0000313" key="8">
    <source>
        <dbReference type="EMBL" id="SOC45098.1"/>
    </source>
</evidence>
<gene>
    <name evidence="8" type="ORF">SAMN05878391_2602</name>
</gene>
<keyword evidence="2 8" id="KW-0489">Methyltransferase</keyword>
<name>A0A285UUQ2_9STAP</name>
<feature type="domain" description="Type III restriction/modification enzyme methylation subunit" evidence="7">
    <location>
        <begin position="38"/>
        <end position="93"/>
    </location>
</feature>
<keyword evidence="9" id="KW-1185">Reference proteome</keyword>
<proteinExistence type="inferred from homology"/>
<dbReference type="Pfam" id="PF12564">
    <property type="entry name" value="TypeIII_RM_meth"/>
    <property type="match status" value="1"/>
</dbReference>
<reference evidence="9" key="1">
    <citation type="submission" date="2017-08" db="EMBL/GenBank/DDBJ databases">
        <authorList>
            <person name="Varghese N."/>
            <person name="Submissions S."/>
        </authorList>
    </citation>
    <scope>NUCLEOTIDE SEQUENCE [LARGE SCALE GENOMIC DNA]</scope>
    <source>
        <strain evidence="9">DSM 23173</strain>
    </source>
</reference>
<feature type="domain" description="DNA methylase N-4/N-6" evidence="6">
    <location>
        <begin position="195"/>
        <end position="505"/>
    </location>
</feature>
<dbReference type="Gene3D" id="3.40.50.150">
    <property type="entry name" value="Vaccinia Virus protein VP39"/>
    <property type="match status" value="1"/>
</dbReference>
<dbReference type="GO" id="GO:0032259">
    <property type="term" value="P:methylation"/>
    <property type="evidence" value="ECO:0007669"/>
    <property type="project" value="UniProtKB-KW"/>
</dbReference>
<dbReference type="SUPFAM" id="SSF53335">
    <property type="entry name" value="S-adenosyl-L-methionine-dependent methyltransferases"/>
    <property type="match status" value="1"/>
</dbReference>
<dbReference type="InterPro" id="IPR002052">
    <property type="entry name" value="DNA_methylase_N6_adenine_CS"/>
</dbReference>
<dbReference type="InterPro" id="IPR022221">
    <property type="entry name" value="TypeIII_RM_meth"/>
</dbReference>
<organism evidence="8 9">
    <name type="scientific">Salinicoccus kekensis</name>
    <dbReference type="NCBI Taxonomy" id="714307"/>
    <lineage>
        <taxon>Bacteria</taxon>
        <taxon>Bacillati</taxon>
        <taxon>Bacillota</taxon>
        <taxon>Bacilli</taxon>
        <taxon>Bacillales</taxon>
        <taxon>Staphylococcaceae</taxon>
        <taxon>Salinicoccus</taxon>
    </lineage>
</organism>
<evidence type="ECO:0000259" key="6">
    <source>
        <dbReference type="Pfam" id="PF01555"/>
    </source>
</evidence>
<dbReference type="GO" id="GO:0009307">
    <property type="term" value="P:DNA restriction-modification system"/>
    <property type="evidence" value="ECO:0007669"/>
    <property type="project" value="UniProtKB-KW"/>
</dbReference>
<evidence type="ECO:0000256" key="1">
    <source>
        <dbReference type="ARBA" id="ARBA00006594"/>
    </source>
</evidence>
<evidence type="ECO:0000256" key="4">
    <source>
        <dbReference type="ARBA" id="ARBA00022691"/>
    </source>
</evidence>